<organism evidence="2 3">
    <name type="scientific">Olleya sediminilitoris</name>
    <dbReference type="NCBI Taxonomy" id="2795739"/>
    <lineage>
        <taxon>Bacteria</taxon>
        <taxon>Pseudomonadati</taxon>
        <taxon>Bacteroidota</taxon>
        <taxon>Flavobacteriia</taxon>
        <taxon>Flavobacteriales</taxon>
        <taxon>Flavobacteriaceae</taxon>
    </lineage>
</organism>
<gene>
    <name evidence="2" type="ORF">JAO71_15020</name>
</gene>
<dbReference type="PROSITE" id="PS51257">
    <property type="entry name" value="PROKAR_LIPOPROTEIN"/>
    <property type="match status" value="1"/>
</dbReference>
<sequence>MKTSKLLCIIIISIFTYSCNSDDDDSNSNSQNYSELIIGEWGFTSQTLNGNNIDFDDECQQNNEYQIYSSNGIYEQTEFENLTGNGCEQVSSSNGTWMIDDNILNFTQNGDSYSAEILELNESILRYKLSIDYDEDGNLDQFTQTLTKL</sequence>
<protein>
    <submittedName>
        <fullName evidence="2">Lipocalin family protein</fullName>
    </submittedName>
</protein>
<dbReference type="Pfam" id="PF13648">
    <property type="entry name" value="Lipocalin_4"/>
    <property type="match status" value="1"/>
</dbReference>
<reference evidence="2 3" key="1">
    <citation type="submission" date="2020-12" db="EMBL/GenBank/DDBJ databases">
        <title>Olleya sediminilitoris sp. nov., isolated from a tidal flat.</title>
        <authorList>
            <person name="Park S."/>
            <person name="Yoon J.-H."/>
        </authorList>
    </citation>
    <scope>NUCLEOTIDE SEQUENCE [LARGE SCALE GENOMIC DNA]</scope>
    <source>
        <strain evidence="2 3">YSTF-M6</strain>
    </source>
</reference>
<comment type="caution">
    <text evidence="2">The sequence shown here is derived from an EMBL/GenBank/DDBJ whole genome shotgun (WGS) entry which is preliminary data.</text>
</comment>
<dbReference type="Proteomes" id="UP000605013">
    <property type="component" value="Unassembled WGS sequence"/>
</dbReference>
<evidence type="ECO:0000313" key="2">
    <source>
        <dbReference type="EMBL" id="MBL7561113.1"/>
    </source>
</evidence>
<keyword evidence="3" id="KW-1185">Reference proteome</keyword>
<evidence type="ECO:0000259" key="1">
    <source>
        <dbReference type="Pfam" id="PF13648"/>
    </source>
</evidence>
<dbReference type="RefSeq" id="WP_116822562.1">
    <property type="nucleotide sequence ID" value="NZ_JAEMEF010000017.1"/>
</dbReference>
<dbReference type="EMBL" id="JAEMEF010000017">
    <property type="protein sequence ID" value="MBL7561113.1"/>
    <property type="molecule type" value="Genomic_DNA"/>
</dbReference>
<accession>A0ABS1WPV9</accession>
<feature type="domain" description="Lipocalin-like" evidence="1">
    <location>
        <begin position="37"/>
        <end position="126"/>
    </location>
</feature>
<dbReference type="InterPro" id="IPR024311">
    <property type="entry name" value="Lipocalin-like"/>
</dbReference>
<evidence type="ECO:0000313" key="3">
    <source>
        <dbReference type="Proteomes" id="UP000605013"/>
    </source>
</evidence>
<name>A0ABS1WPV9_9FLAO</name>
<proteinExistence type="predicted"/>